<dbReference type="Proteomes" id="UP000815325">
    <property type="component" value="Unassembled WGS sequence"/>
</dbReference>
<dbReference type="EMBL" id="MU069452">
    <property type="protein sequence ID" value="KAF5842938.1"/>
    <property type="molecule type" value="Genomic_DNA"/>
</dbReference>
<organism evidence="1 2">
    <name type="scientific">Dunaliella salina</name>
    <name type="common">Green alga</name>
    <name type="synonym">Protococcus salinus</name>
    <dbReference type="NCBI Taxonomy" id="3046"/>
    <lineage>
        <taxon>Eukaryota</taxon>
        <taxon>Viridiplantae</taxon>
        <taxon>Chlorophyta</taxon>
        <taxon>core chlorophytes</taxon>
        <taxon>Chlorophyceae</taxon>
        <taxon>CS clade</taxon>
        <taxon>Chlamydomonadales</taxon>
        <taxon>Dunaliellaceae</taxon>
        <taxon>Dunaliella</taxon>
    </lineage>
</organism>
<keyword evidence="2" id="KW-1185">Reference proteome</keyword>
<name>A0ABQ7H7W6_DUNSA</name>
<comment type="caution">
    <text evidence="1">The sequence shown here is derived from an EMBL/GenBank/DDBJ whole genome shotgun (WGS) entry which is preliminary data.</text>
</comment>
<reference evidence="1" key="1">
    <citation type="submission" date="2017-08" db="EMBL/GenBank/DDBJ databases">
        <authorList>
            <person name="Polle J.E."/>
            <person name="Barry K."/>
            <person name="Cushman J."/>
            <person name="Schmutz J."/>
            <person name="Tran D."/>
            <person name="Hathwaick L.T."/>
            <person name="Yim W.C."/>
            <person name="Jenkins J."/>
            <person name="Mckie-Krisberg Z.M."/>
            <person name="Prochnik S."/>
            <person name="Lindquist E."/>
            <person name="Dockter R.B."/>
            <person name="Adam C."/>
            <person name="Molina H."/>
            <person name="Bunkerborg J."/>
            <person name="Jin E."/>
            <person name="Buchheim M."/>
            <person name="Magnuson J."/>
        </authorList>
    </citation>
    <scope>NUCLEOTIDE SEQUENCE</scope>
    <source>
        <strain evidence="1">CCAP 19/18</strain>
    </source>
</reference>
<evidence type="ECO:0000313" key="1">
    <source>
        <dbReference type="EMBL" id="KAF5842938.1"/>
    </source>
</evidence>
<accession>A0ABQ7H7W6</accession>
<evidence type="ECO:0008006" key="3">
    <source>
        <dbReference type="Google" id="ProtNLM"/>
    </source>
</evidence>
<evidence type="ECO:0000313" key="2">
    <source>
        <dbReference type="Proteomes" id="UP000815325"/>
    </source>
</evidence>
<protein>
    <recommendedName>
        <fullName evidence="3">Encoded protein</fullName>
    </recommendedName>
</protein>
<gene>
    <name evidence="1" type="ORF">DUNSADRAFT_3965</name>
</gene>
<proteinExistence type="predicted"/>
<sequence length="135" mass="15496">MDTRRQTRDAGHSSEGKESRLPLPPFLFDRHFCLSENTSFLNEKCIYGTLLCLFKFSYLTSYTNSLHSLQGSLLKKEALHIATCDICNWHSQGLIATPCRSRRLHVCLTFCAGSHALYGPCKQEKRRKLCRLQKN</sequence>